<evidence type="ECO:0000259" key="1">
    <source>
        <dbReference type="Pfam" id="PF01726"/>
    </source>
</evidence>
<sequence length="84" mass="9729">MDGGPRPSTKGEQKRIQIARAILQYRKQHLDDPTIEDIKQITGIRSYNTLSRHVTLLKQEGYVEWDNHVSPKIKWLDSVSATRD</sequence>
<dbReference type="Pfam" id="PF01726">
    <property type="entry name" value="LexA_DNA_bind"/>
    <property type="match status" value="1"/>
</dbReference>
<feature type="domain" description="LexA repressor DNA-binding" evidence="1">
    <location>
        <begin position="28"/>
        <end position="69"/>
    </location>
</feature>
<protein>
    <recommendedName>
        <fullName evidence="1">LexA repressor DNA-binding domain-containing protein</fullName>
    </recommendedName>
</protein>
<reference evidence="3" key="1">
    <citation type="journal article" date="2019" name="Int. J. Syst. Evol. Microbiol.">
        <title>The Global Catalogue of Microorganisms (GCM) 10K type strain sequencing project: providing services to taxonomists for standard genome sequencing and annotation.</title>
        <authorList>
            <consortium name="The Broad Institute Genomics Platform"/>
            <consortium name="The Broad Institute Genome Sequencing Center for Infectious Disease"/>
            <person name="Wu L."/>
            <person name="Ma J."/>
        </authorList>
    </citation>
    <scope>NUCLEOTIDE SEQUENCE [LARGE SCALE GENOMIC DNA]</scope>
    <source>
        <strain evidence="3">CCM 8749</strain>
    </source>
</reference>
<evidence type="ECO:0000313" key="2">
    <source>
        <dbReference type="EMBL" id="MFC5985799.1"/>
    </source>
</evidence>
<dbReference type="InterPro" id="IPR006199">
    <property type="entry name" value="LexA_DNA-bd_dom"/>
</dbReference>
<accession>A0ABW1IL68</accession>
<comment type="caution">
    <text evidence="2">The sequence shown here is derived from an EMBL/GenBank/DDBJ whole genome shotgun (WGS) entry which is preliminary data.</text>
</comment>
<proteinExistence type="predicted"/>
<dbReference type="InterPro" id="IPR036388">
    <property type="entry name" value="WH-like_DNA-bd_sf"/>
</dbReference>
<organism evidence="2 3">
    <name type="scientific">Marinicrinis lubricantis</name>
    <dbReference type="NCBI Taxonomy" id="2086470"/>
    <lineage>
        <taxon>Bacteria</taxon>
        <taxon>Bacillati</taxon>
        <taxon>Bacillota</taxon>
        <taxon>Bacilli</taxon>
        <taxon>Bacillales</taxon>
        <taxon>Paenibacillaceae</taxon>
    </lineage>
</organism>
<gene>
    <name evidence="2" type="ORF">ACFPXP_05065</name>
</gene>
<dbReference type="SUPFAM" id="SSF46785">
    <property type="entry name" value="Winged helix' DNA-binding domain"/>
    <property type="match status" value="1"/>
</dbReference>
<name>A0ABW1IL68_9BACL</name>
<dbReference type="Gene3D" id="1.10.10.10">
    <property type="entry name" value="Winged helix-like DNA-binding domain superfamily/Winged helix DNA-binding domain"/>
    <property type="match status" value="1"/>
</dbReference>
<dbReference type="Proteomes" id="UP001596250">
    <property type="component" value="Unassembled WGS sequence"/>
</dbReference>
<evidence type="ECO:0000313" key="3">
    <source>
        <dbReference type="Proteomes" id="UP001596250"/>
    </source>
</evidence>
<dbReference type="InterPro" id="IPR036390">
    <property type="entry name" value="WH_DNA-bd_sf"/>
</dbReference>
<dbReference type="EMBL" id="JBHSQV010000032">
    <property type="protein sequence ID" value="MFC5985799.1"/>
    <property type="molecule type" value="Genomic_DNA"/>
</dbReference>
<keyword evidence="3" id="KW-1185">Reference proteome</keyword>
<dbReference type="RefSeq" id="WP_379893007.1">
    <property type="nucleotide sequence ID" value="NZ_CBCSCT010000013.1"/>
</dbReference>